<evidence type="ECO:0000313" key="2">
    <source>
        <dbReference type="Proteomes" id="UP000831290"/>
    </source>
</evidence>
<gene>
    <name evidence="1" type="ORF">MQE35_04295</name>
</gene>
<dbReference type="InterPro" id="IPR007497">
    <property type="entry name" value="SIMPL/DUF541"/>
</dbReference>
<accession>A0A9E6ZQ90</accession>
<organism evidence="1 2">
    <name type="scientific">Abyssalbus ytuae</name>
    <dbReference type="NCBI Taxonomy" id="2926907"/>
    <lineage>
        <taxon>Bacteria</taxon>
        <taxon>Pseudomonadati</taxon>
        <taxon>Bacteroidota</taxon>
        <taxon>Flavobacteriia</taxon>
        <taxon>Flavobacteriales</taxon>
        <taxon>Flavobacteriaceae</taxon>
        <taxon>Abyssalbus</taxon>
    </lineage>
</organism>
<dbReference type="EMBL" id="CP094358">
    <property type="protein sequence ID" value="UOB18515.1"/>
    <property type="molecule type" value="Genomic_DNA"/>
</dbReference>
<keyword evidence="2" id="KW-1185">Reference proteome</keyword>
<protein>
    <submittedName>
        <fullName evidence="1">SIMPL domain-containing protein</fullName>
    </submittedName>
</protein>
<dbReference type="Pfam" id="PF04402">
    <property type="entry name" value="SIMPL"/>
    <property type="match status" value="1"/>
</dbReference>
<proteinExistence type="predicted"/>
<dbReference type="RefSeq" id="WP_255844808.1">
    <property type="nucleotide sequence ID" value="NZ_CP094358.1"/>
</dbReference>
<dbReference type="KEGG" id="fbm:MQE35_04295"/>
<reference evidence="1" key="1">
    <citation type="submission" date="2022-03" db="EMBL/GenBank/DDBJ databases">
        <title>Description of Abyssus ytuae gen. nov., sp. nov., a novel member of the family Flavobacteriaceae isolated from the sediment of Mariana Trench.</title>
        <authorList>
            <person name="Zhang J."/>
            <person name="Xu X."/>
        </authorList>
    </citation>
    <scope>NUCLEOTIDE SEQUENCE</scope>
    <source>
        <strain evidence="1">MT3330</strain>
    </source>
</reference>
<evidence type="ECO:0000313" key="1">
    <source>
        <dbReference type="EMBL" id="UOB18515.1"/>
    </source>
</evidence>
<sequence>MGQVKHNSIYVAGETSYNHTKPALYTAYVHIKELIPDGYSYVSDKKTVDQVFTDYKNKLVEKKVDVQKLKENELLFFYTGYQESVEQKFYTFKTTSQSEFKTFLKTKINGIYFLNIEVFFDNLSTEDIAGLSAKAINDARERAEKIAEKMNRKIGKVLYIENKNTKNVYSNYYQAPNIHAVGVEFELL</sequence>
<dbReference type="Proteomes" id="UP000831290">
    <property type="component" value="Chromosome"/>
</dbReference>
<dbReference type="AlphaFoldDB" id="A0A9E6ZQ90"/>
<dbReference type="Gene3D" id="3.30.110.170">
    <property type="entry name" value="Protein of unknown function (DUF541), domain 1"/>
    <property type="match status" value="1"/>
</dbReference>
<name>A0A9E6ZQ90_9FLAO</name>